<gene>
    <name evidence="2" type="ORF">G7K_1030-t1</name>
</gene>
<reference evidence="2 3" key="2">
    <citation type="journal article" date="2014" name="J. Gen. Appl. Microbiol.">
        <title>The early diverging ascomycetous budding yeast Saitoella complicata has three histone deacetylases belonging to the Clr6, Hos2, and Rpd3 lineages.</title>
        <authorList>
            <person name="Nishida H."/>
            <person name="Matsumoto T."/>
            <person name="Kondo S."/>
            <person name="Hamamoto M."/>
            <person name="Yoshikawa H."/>
        </authorList>
    </citation>
    <scope>NUCLEOTIDE SEQUENCE [LARGE SCALE GENOMIC DNA]</scope>
    <source>
        <strain evidence="2 3">NRRL Y-17804</strain>
    </source>
</reference>
<keyword evidence="3" id="KW-1185">Reference proteome</keyword>
<evidence type="ECO:0000313" key="3">
    <source>
        <dbReference type="Proteomes" id="UP000033140"/>
    </source>
</evidence>
<organism evidence="2 3">
    <name type="scientific">Saitoella complicata (strain BCRC 22490 / CBS 7301 / JCM 7358 / NBRC 10748 / NRRL Y-17804)</name>
    <dbReference type="NCBI Taxonomy" id="698492"/>
    <lineage>
        <taxon>Eukaryota</taxon>
        <taxon>Fungi</taxon>
        <taxon>Dikarya</taxon>
        <taxon>Ascomycota</taxon>
        <taxon>Taphrinomycotina</taxon>
        <taxon>Taphrinomycotina incertae sedis</taxon>
        <taxon>Saitoella</taxon>
    </lineage>
</organism>
<accession>A0A0E9NA99</accession>
<keyword evidence="1" id="KW-0732">Signal</keyword>
<proteinExistence type="predicted"/>
<dbReference type="EMBL" id="BACD03000005">
    <property type="protein sequence ID" value="GAO46812.1"/>
    <property type="molecule type" value="Genomic_DNA"/>
</dbReference>
<protein>
    <submittedName>
        <fullName evidence="2">Uncharacterized protein</fullName>
    </submittedName>
</protein>
<sequence>MSIVFSFFTGAIAGGAAMQRECTDVFKGPKMDGVVRWENRCLLFHIKGKSWVYCCCSASCHDTDEHG</sequence>
<evidence type="ECO:0000256" key="1">
    <source>
        <dbReference type="SAM" id="SignalP"/>
    </source>
</evidence>
<reference evidence="2 3" key="3">
    <citation type="journal article" date="2015" name="Genome Announc.">
        <title>Draft Genome Sequence of the Archiascomycetous Yeast Saitoella complicata.</title>
        <authorList>
            <person name="Yamauchi K."/>
            <person name="Kondo S."/>
            <person name="Hamamoto M."/>
            <person name="Takahashi Y."/>
            <person name="Ogura Y."/>
            <person name="Hayashi T."/>
            <person name="Nishida H."/>
        </authorList>
    </citation>
    <scope>NUCLEOTIDE SEQUENCE [LARGE SCALE GENOMIC DNA]</scope>
    <source>
        <strain evidence="2 3">NRRL Y-17804</strain>
    </source>
</reference>
<feature type="chain" id="PRO_5002430242" evidence="1">
    <location>
        <begin position="18"/>
        <end position="67"/>
    </location>
</feature>
<evidence type="ECO:0000313" key="2">
    <source>
        <dbReference type="EMBL" id="GAO46812.1"/>
    </source>
</evidence>
<reference evidence="2 3" key="1">
    <citation type="journal article" date="2011" name="J. Gen. Appl. Microbiol.">
        <title>Draft genome sequencing of the enigmatic yeast Saitoella complicata.</title>
        <authorList>
            <person name="Nishida H."/>
            <person name="Hamamoto M."/>
            <person name="Sugiyama J."/>
        </authorList>
    </citation>
    <scope>NUCLEOTIDE SEQUENCE [LARGE SCALE GENOMIC DNA]</scope>
    <source>
        <strain evidence="2 3">NRRL Y-17804</strain>
    </source>
</reference>
<name>A0A0E9NA99_SAICN</name>
<dbReference type="Proteomes" id="UP000033140">
    <property type="component" value="Unassembled WGS sequence"/>
</dbReference>
<comment type="caution">
    <text evidence="2">The sequence shown here is derived from an EMBL/GenBank/DDBJ whole genome shotgun (WGS) entry which is preliminary data.</text>
</comment>
<feature type="signal peptide" evidence="1">
    <location>
        <begin position="1"/>
        <end position="17"/>
    </location>
</feature>
<dbReference type="AlphaFoldDB" id="A0A0E9NA99"/>